<gene>
    <name evidence="2" type="ORF">K4G66_10875</name>
</gene>
<accession>A0AA49GQL5</accession>
<evidence type="ECO:0000313" key="2">
    <source>
        <dbReference type="EMBL" id="WKN39200.1"/>
    </source>
</evidence>
<evidence type="ECO:0000256" key="1">
    <source>
        <dbReference type="SAM" id="Phobius"/>
    </source>
</evidence>
<keyword evidence="1" id="KW-1133">Transmembrane helix</keyword>
<organism evidence="2">
    <name type="scientific">Roseihalotalea indica</name>
    <dbReference type="NCBI Taxonomy" id="2867963"/>
    <lineage>
        <taxon>Bacteria</taxon>
        <taxon>Pseudomonadati</taxon>
        <taxon>Bacteroidota</taxon>
        <taxon>Cytophagia</taxon>
        <taxon>Cytophagales</taxon>
        <taxon>Catalimonadaceae</taxon>
        <taxon>Roseihalotalea</taxon>
    </lineage>
</organism>
<keyword evidence="1" id="KW-0812">Transmembrane</keyword>
<reference evidence="2" key="2">
    <citation type="journal article" date="2024" name="Antonie Van Leeuwenhoek">
        <title>Roseihalotalea indica gen. nov., sp. nov., a halophilic Bacteroidetes from mesopelagic Southwest Indian Ocean with higher carbohydrate metabolic potential.</title>
        <authorList>
            <person name="Chen B."/>
            <person name="Zhang M."/>
            <person name="Lin D."/>
            <person name="Ye J."/>
            <person name="Tang K."/>
        </authorList>
    </citation>
    <scope>NUCLEOTIDE SEQUENCE</scope>
    <source>
        <strain evidence="2">TK19036</strain>
    </source>
</reference>
<dbReference type="EMBL" id="CP120682">
    <property type="protein sequence ID" value="WKN39200.1"/>
    <property type="molecule type" value="Genomic_DNA"/>
</dbReference>
<reference evidence="2" key="1">
    <citation type="journal article" date="2023" name="Comput. Struct. Biotechnol. J.">
        <title>Discovery of a novel marine Bacteroidetes with a rich repertoire of carbohydrate-active enzymes.</title>
        <authorList>
            <person name="Chen B."/>
            <person name="Liu G."/>
            <person name="Chen Q."/>
            <person name="Wang H."/>
            <person name="Liu L."/>
            <person name="Tang K."/>
        </authorList>
    </citation>
    <scope>NUCLEOTIDE SEQUENCE</scope>
    <source>
        <strain evidence="2">TK19036</strain>
    </source>
</reference>
<sequence>MKRYWIFKVVVMATLAILALSAVVMLLWNWLIPRLLSGPTISLWEAMGLLILSRILFGNFGRGQWGGAAMARKRTWERKFKEKWEKMTPEEREQFKATMKNRCSSWGWMPRESTRESTLEKA</sequence>
<name>A0AA49GQL5_9BACT</name>
<feature type="transmembrane region" description="Helical" evidence="1">
    <location>
        <begin position="7"/>
        <end position="30"/>
    </location>
</feature>
<proteinExistence type="predicted"/>
<feature type="transmembrane region" description="Helical" evidence="1">
    <location>
        <begin position="36"/>
        <end position="57"/>
    </location>
</feature>
<dbReference type="AlphaFoldDB" id="A0AA49GQL5"/>
<keyword evidence="1" id="KW-0472">Membrane</keyword>
<protein>
    <submittedName>
        <fullName evidence="2">Uncharacterized protein</fullName>
    </submittedName>
</protein>